<dbReference type="Pfam" id="PF25973">
    <property type="entry name" value="BSH_CzcB"/>
    <property type="match status" value="1"/>
</dbReference>
<feature type="domain" description="Multidrug resistance protein MdtA-like C-terminal permuted SH3" evidence="3">
    <location>
        <begin position="277"/>
        <end position="336"/>
    </location>
</feature>
<keyword evidence="6" id="KW-1185">Reference proteome</keyword>
<protein>
    <submittedName>
        <fullName evidence="5">Efflux RND transporter periplasmic adaptor subunit</fullName>
    </submittedName>
</protein>
<dbReference type="Gene3D" id="2.40.50.100">
    <property type="match status" value="1"/>
</dbReference>
<evidence type="ECO:0000256" key="1">
    <source>
        <dbReference type="ARBA" id="ARBA00009477"/>
    </source>
</evidence>
<feature type="coiled-coil region" evidence="2">
    <location>
        <begin position="82"/>
        <end position="109"/>
    </location>
</feature>
<evidence type="ECO:0000313" key="6">
    <source>
        <dbReference type="Proteomes" id="UP001302429"/>
    </source>
</evidence>
<dbReference type="InterPro" id="IPR058627">
    <property type="entry name" value="MdtA-like_C"/>
</dbReference>
<accession>A0AA97F7E0</accession>
<dbReference type="Pfam" id="PF25967">
    <property type="entry name" value="RND-MFP_C"/>
    <property type="match status" value="1"/>
</dbReference>
<dbReference type="RefSeq" id="WP_317082163.1">
    <property type="nucleotide sequence ID" value="NZ_CP136594.1"/>
</dbReference>
<dbReference type="InterPro" id="IPR006143">
    <property type="entry name" value="RND_pump_MFP"/>
</dbReference>
<evidence type="ECO:0000313" key="5">
    <source>
        <dbReference type="EMBL" id="WOE75343.1"/>
    </source>
</evidence>
<dbReference type="Proteomes" id="UP001302429">
    <property type="component" value="Chromosome"/>
</dbReference>
<dbReference type="NCBIfam" id="TIGR01730">
    <property type="entry name" value="RND_mfp"/>
    <property type="match status" value="1"/>
</dbReference>
<dbReference type="GO" id="GO:0015562">
    <property type="term" value="F:efflux transmembrane transporter activity"/>
    <property type="evidence" value="ECO:0007669"/>
    <property type="project" value="TreeGrafter"/>
</dbReference>
<dbReference type="GO" id="GO:1990281">
    <property type="term" value="C:efflux pump complex"/>
    <property type="evidence" value="ECO:0007669"/>
    <property type="project" value="TreeGrafter"/>
</dbReference>
<dbReference type="SUPFAM" id="SSF111369">
    <property type="entry name" value="HlyD-like secretion proteins"/>
    <property type="match status" value="1"/>
</dbReference>
<dbReference type="EMBL" id="CP136594">
    <property type="protein sequence ID" value="WOE75343.1"/>
    <property type="molecule type" value="Genomic_DNA"/>
</dbReference>
<dbReference type="PANTHER" id="PTHR30469:SF20">
    <property type="entry name" value="EFFLUX RND TRANSPORTER PERIPLASMIC ADAPTOR SUBUNIT"/>
    <property type="match status" value="1"/>
</dbReference>
<gene>
    <name evidence="5" type="ORF">RB602_01105</name>
</gene>
<dbReference type="InterPro" id="IPR058647">
    <property type="entry name" value="BSH_CzcB-like"/>
</dbReference>
<comment type="similarity">
    <text evidence="1">Belongs to the membrane fusion protein (MFP) (TC 8.A.1) family.</text>
</comment>
<sequence>MALLVALTACGGEKPAEEEPARPAKLFVVQSASNTFDTSFPAIIEASQSSTLAFQVGGLLQDLPIRNGQAVRRGDVLGRLDQRRFRNAVTSAKAQYDAAEAEYQSAVRLLEQDAIARLVVEQRKSQRDTAMAQLDSARKDLADTVLRAPFSGLVAEKHITEFESVSPSQAIVTVQSRGAAEASVSVPASLVPRLADPDEIGGANSNVDEAYVVLSSAPNVKIPGRFLAATTQADTQSQTFKVNFAFDPPSDLIVLPGMTATVYSSRALLRGEGAGKALNIPLGAVISDGKKRSVWVVDTKTMLVKKRTIQVDNGVDEQVRVIAGLKPGETIVAAGAAYLHEGMKIRAYEE</sequence>
<organism evidence="5 6">
    <name type="scientific">Alterisphingorhabdus coralli</name>
    <dbReference type="NCBI Taxonomy" id="3071408"/>
    <lineage>
        <taxon>Bacteria</taxon>
        <taxon>Pseudomonadati</taxon>
        <taxon>Pseudomonadota</taxon>
        <taxon>Alphaproteobacteria</taxon>
        <taxon>Sphingomonadales</taxon>
        <taxon>Sphingomonadaceae</taxon>
        <taxon>Alterisphingorhabdus (ex Yan et al. 2024)</taxon>
    </lineage>
</organism>
<dbReference type="Gene3D" id="1.10.287.470">
    <property type="entry name" value="Helix hairpin bin"/>
    <property type="match status" value="1"/>
</dbReference>
<proteinExistence type="inferred from homology"/>
<dbReference type="Gene3D" id="2.40.30.170">
    <property type="match status" value="1"/>
</dbReference>
<dbReference type="KEGG" id="acoa:RB602_01105"/>
<keyword evidence="2" id="KW-0175">Coiled coil</keyword>
<dbReference type="Gene3D" id="2.40.420.20">
    <property type="match status" value="1"/>
</dbReference>
<evidence type="ECO:0000259" key="4">
    <source>
        <dbReference type="Pfam" id="PF25973"/>
    </source>
</evidence>
<feature type="domain" description="CzcB-like barrel-sandwich hybrid" evidence="4">
    <location>
        <begin position="53"/>
        <end position="174"/>
    </location>
</feature>
<reference evidence="5 6" key="1">
    <citation type="submission" date="2023-10" db="EMBL/GenBank/DDBJ databases">
        <title>Complete genome sequence of a Sphingomonadaceae bacterium.</title>
        <authorList>
            <person name="Yan C."/>
        </authorList>
    </citation>
    <scope>NUCLEOTIDE SEQUENCE [LARGE SCALE GENOMIC DNA]</scope>
    <source>
        <strain evidence="5 6">SCSIO 66989</strain>
    </source>
</reference>
<dbReference type="AlphaFoldDB" id="A0AA97F7E0"/>
<evidence type="ECO:0000259" key="3">
    <source>
        <dbReference type="Pfam" id="PF25967"/>
    </source>
</evidence>
<dbReference type="PANTHER" id="PTHR30469">
    <property type="entry name" value="MULTIDRUG RESISTANCE PROTEIN MDTA"/>
    <property type="match status" value="1"/>
</dbReference>
<name>A0AA97F7E0_9SPHN</name>
<evidence type="ECO:0000256" key="2">
    <source>
        <dbReference type="SAM" id="Coils"/>
    </source>
</evidence>